<keyword evidence="4 7" id="KW-1133">Transmembrane helix</keyword>
<evidence type="ECO:0000256" key="6">
    <source>
        <dbReference type="SAM" id="MobiDB-lite"/>
    </source>
</evidence>
<dbReference type="EMBL" id="SPHZ02000003">
    <property type="protein sequence ID" value="KAF0922828.1"/>
    <property type="molecule type" value="Genomic_DNA"/>
</dbReference>
<evidence type="ECO:0000256" key="5">
    <source>
        <dbReference type="ARBA" id="ARBA00023136"/>
    </source>
</evidence>
<feature type="transmembrane region" description="Helical" evidence="7">
    <location>
        <begin position="134"/>
        <end position="157"/>
    </location>
</feature>
<organism evidence="8 9">
    <name type="scientific">Oryza meyeriana var. granulata</name>
    <dbReference type="NCBI Taxonomy" id="110450"/>
    <lineage>
        <taxon>Eukaryota</taxon>
        <taxon>Viridiplantae</taxon>
        <taxon>Streptophyta</taxon>
        <taxon>Embryophyta</taxon>
        <taxon>Tracheophyta</taxon>
        <taxon>Spermatophyta</taxon>
        <taxon>Magnoliopsida</taxon>
        <taxon>Liliopsida</taxon>
        <taxon>Poales</taxon>
        <taxon>Poaceae</taxon>
        <taxon>BOP clade</taxon>
        <taxon>Oryzoideae</taxon>
        <taxon>Oryzeae</taxon>
        <taxon>Oryzinae</taxon>
        <taxon>Oryza</taxon>
        <taxon>Oryza meyeriana</taxon>
    </lineage>
</organism>
<reference evidence="8 9" key="1">
    <citation type="submission" date="2019-11" db="EMBL/GenBank/DDBJ databases">
        <title>Whole genome sequence of Oryza granulata.</title>
        <authorList>
            <person name="Li W."/>
        </authorList>
    </citation>
    <scope>NUCLEOTIDE SEQUENCE [LARGE SCALE GENOMIC DNA]</scope>
    <source>
        <strain evidence="9">cv. Menghai</strain>
        <tissue evidence="8">Leaf</tissue>
    </source>
</reference>
<dbReference type="GO" id="GO:0016020">
    <property type="term" value="C:membrane"/>
    <property type="evidence" value="ECO:0007669"/>
    <property type="project" value="UniProtKB-SubCell"/>
</dbReference>
<evidence type="ECO:0000256" key="2">
    <source>
        <dbReference type="ARBA" id="ARBA00022692"/>
    </source>
</evidence>
<evidence type="ECO:0000313" key="8">
    <source>
        <dbReference type="EMBL" id="KAF0922828.1"/>
    </source>
</evidence>
<keyword evidence="2 7" id="KW-0812">Transmembrane</keyword>
<sequence>MADGTRGEAASLRSPSATAAKGRRPSGSSHVGLMYNASMTFKICREQGLKDCQYVAFSYRFDGVGRWYTKGVLFNGYTSANFTRNIYLKVPLDFDATSPLVSAAGLTCSLNVSVETVSAEVYGMAPRNSGKWTYFFVFAGVLGVLDLLFVVTGWWFLSSKQSIPSSLEAGYRMVVTSQFRRFTYSELKDATANFKEELGRAAAPAWCTAACSLAVRWWR</sequence>
<evidence type="ECO:0000256" key="7">
    <source>
        <dbReference type="SAM" id="Phobius"/>
    </source>
</evidence>
<evidence type="ECO:0000256" key="4">
    <source>
        <dbReference type="ARBA" id="ARBA00022989"/>
    </source>
</evidence>
<evidence type="ECO:0000256" key="1">
    <source>
        <dbReference type="ARBA" id="ARBA00004167"/>
    </source>
</evidence>
<feature type="region of interest" description="Disordered" evidence="6">
    <location>
        <begin position="1"/>
        <end position="28"/>
    </location>
</feature>
<keyword evidence="5 7" id="KW-0472">Membrane</keyword>
<proteinExistence type="predicted"/>
<dbReference type="Proteomes" id="UP000479710">
    <property type="component" value="Unassembled WGS sequence"/>
</dbReference>
<keyword evidence="9" id="KW-1185">Reference proteome</keyword>
<protein>
    <submittedName>
        <fullName evidence="8">Uncharacterized protein</fullName>
    </submittedName>
</protein>
<gene>
    <name evidence="8" type="ORF">E2562_002078</name>
</gene>
<name>A0A6G1EDG9_9ORYZ</name>
<evidence type="ECO:0000313" key="9">
    <source>
        <dbReference type="Proteomes" id="UP000479710"/>
    </source>
</evidence>
<dbReference type="PANTHER" id="PTHR47974">
    <property type="entry name" value="OS07G0415500 PROTEIN"/>
    <property type="match status" value="1"/>
</dbReference>
<comment type="caution">
    <text evidence="8">The sequence shown here is derived from an EMBL/GenBank/DDBJ whole genome shotgun (WGS) entry which is preliminary data.</text>
</comment>
<accession>A0A6G1EDG9</accession>
<dbReference type="PANTHER" id="PTHR47974:SF15">
    <property type="entry name" value="RECEPTOR-LIKE SERINE_THREONINE-PROTEIN KINASE"/>
    <property type="match status" value="1"/>
</dbReference>
<evidence type="ECO:0000256" key="3">
    <source>
        <dbReference type="ARBA" id="ARBA00022729"/>
    </source>
</evidence>
<keyword evidence="3" id="KW-0732">Signal</keyword>
<dbReference type="AlphaFoldDB" id="A0A6G1EDG9"/>
<comment type="subcellular location">
    <subcellularLocation>
        <location evidence="1">Membrane</location>
        <topology evidence="1">Single-pass membrane protein</topology>
    </subcellularLocation>
</comment>
<dbReference type="OrthoDB" id="619632at2759"/>